<evidence type="ECO:0000256" key="1">
    <source>
        <dbReference type="SAM" id="Coils"/>
    </source>
</evidence>
<evidence type="ECO:0000313" key="5">
    <source>
        <dbReference type="Proteomes" id="UP000238081"/>
    </source>
</evidence>
<reference evidence="3 5" key="1">
    <citation type="submission" date="2016-01" db="EMBL/GenBank/DDBJ databases">
        <title>Characterization of the Clostridium difficile lineages that are prevalent in Hong Kong and China.</title>
        <authorList>
            <person name="Kwok J.S.-L."/>
            <person name="Lam W.-Y."/>
            <person name="Ip M."/>
            <person name="Chan T.-F."/>
            <person name="Hawkey P.M."/>
            <person name="Tsui S.K.-W."/>
        </authorList>
    </citation>
    <scope>NUCLEOTIDE SEQUENCE [LARGE SCALE GENOMIC DNA]</scope>
    <source>
        <strain evidence="3 5">300064</strain>
    </source>
</reference>
<evidence type="ECO:0000313" key="6">
    <source>
        <dbReference type="Proteomes" id="UP000515243"/>
    </source>
</evidence>
<reference evidence="4 6" key="2">
    <citation type="submission" date="2019-05" db="EMBL/GenBank/DDBJ databases">
        <authorList>
            <person name="Schori C."/>
            <person name="Ahrens C."/>
        </authorList>
    </citation>
    <scope>NUCLEOTIDE SEQUENCE [LARGE SCALE GENOMIC DNA]</scope>
    <source>
        <strain evidence="4 6">DSM 10702</strain>
    </source>
</reference>
<dbReference type="Pfam" id="PF10088">
    <property type="entry name" value="DUF2326"/>
    <property type="match status" value="1"/>
</dbReference>
<evidence type="ECO:0000259" key="2">
    <source>
        <dbReference type="Pfam" id="PF10088"/>
    </source>
</evidence>
<sequence>MKLSKIYSSNDEIFSPIYFNDKLNIILARITMPENKKKTSHSLGKTSLAILIDFCLLKGKNKTDFMWKRYDIFKEFDFYLELLLDNGKYCTIKRSVDAKQKIYIKVHEEKHSDLTELDAKEWDIAENITKAQAYLDKVLNFNVLEEYGYRKTLSYYIRRPQDFLDEFQLAKNKLSKSYEWKSPLLRLCGFSENIFKRKYDLDKELEELIKEKKRIERISLNESEQEKRLKLIIKEKEEKLLKIQNQYDNFNFYSADIEKPKEIVNNIDDNITRIVKENYYLESKINHSRNSVKNYDVNLEDIKKFYDEIKIYFKDDLIKEYKDVIEFNKKVTEERNLLINELLNDYSNKYEQNCKELEKLNQERQKLIQYINENEIMEKFKILQNDIISLKTEISTKKEKLESLNEGNAIDKELNEKILQHEEISKGMNYYLNNNTIFEKEKDIFNKVMKEVIGDIGLLDIKLNGNKNPDFISEIIDTDSNSLSAKDEGTSFKKLMCCAFDLAVLIAYSKERYFHFVYHDGIFDGLDNRQKDNYLKLVDKICEKYDIQYIFTCIEDELPPMINDTKKINILHENKVIILELNDSGDLGRLFKMPAF</sequence>
<organism evidence="3 5">
    <name type="scientific">Clostridium butyricum</name>
    <dbReference type="NCBI Taxonomy" id="1492"/>
    <lineage>
        <taxon>Bacteria</taxon>
        <taxon>Bacillati</taxon>
        <taxon>Bacillota</taxon>
        <taxon>Clostridia</taxon>
        <taxon>Eubacteriales</taxon>
        <taxon>Clostridiaceae</taxon>
        <taxon>Clostridium</taxon>
    </lineage>
</organism>
<dbReference type="EMBL" id="LRDH01000067">
    <property type="protein sequence ID" value="PPV16715.1"/>
    <property type="molecule type" value="Genomic_DNA"/>
</dbReference>
<accession>A0A0A6SG23</accession>
<evidence type="ECO:0000313" key="3">
    <source>
        <dbReference type="EMBL" id="PPV16715.1"/>
    </source>
</evidence>
<dbReference type="Proteomes" id="UP000238081">
    <property type="component" value="Unassembled WGS sequence"/>
</dbReference>
<dbReference type="AlphaFoldDB" id="A0A0A6SG23"/>
<dbReference type="InterPro" id="IPR018760">
    <property type="entry name" value="DUF2326"/>
</dbReference>
<dbReference type="EMBL" id="CP040627">
    <property type="protein sequence ID" value="QMW92925.1"/>
    <property type="molecule type" value="Genomic_DNA"/>
</dbReference>
<keyword evidence="1" id="KW-0175">Coiled coil</keyword>
<dbReference type="GeneID" id="92946211"/>
<proteinExistence type="predicted"/>
<protein>
    <submittedName>
        <fullName evidence="4">DUF2326 domain-containing protein</fullName>
    </submittedName>
</protein>
<feature type="domain" description="DUF2326" evidence="2">
    <location>
        <begin position="457"/>
        <end position="593"/>
    </location>
</feature>
<gene>
    <name evidence="3" type="ORF">AWN73_09360</name>
    <name evidence="4" type="ORF">FF104_18530</name>
</gene>
<dbReference type="RefSeq" id="WP_035765356.1">
    <property type="nucleotide sequence ID" value="NZ_AP019717.1"/>
</dbReference>
<name>A0A0A6SG23_CLOBU</name>
<evidence type="ECO:0000313" key="4">
    <source>
        <dbReference type="EMBL" id="QMW92925.1"/>
    </source>
</evidence>
<feature type="coiled-coil region" evidence="1">
    <location>
        <begin position="198"/>
        <end position="246"/>
    </location>
</feature>
<dbReference type="Proteomes" id="UP000515243">
    <property type="component" value="Chromosome 2"/>
</dbReference>
<feature type="coiled-coil region" evidence="1">
    <location>
        <begin position="340"/>
        <end position="377"/>
    </location>
</feature>